<dbReference type="AlphaFoldDB" id="A0A8J9T1V0"/>
<evidence type="ECO:0000313" key="5">
    <source>
        <dbReference type="EMBL" id="CAG9280198.1"/>
    </source>
</evidence>
<dbReference type="InterPro" id="IPR037401">
    <property type="entry name" value="SnoaL-like"/>
</dbReference>
<feature type="domain" description="SnoaL-like" evidence="4">
    <location>
        <begin position="246"/>
        <end position="375"/>
    </location>
</feature>
<dbReference type="InterPro" id="IPR032710">
    <property type="entry name" value="NTF2-like_dom_sf"/>
</dbReference>
<dbReference type="EMBL" id="OU594954">
    <property type="protein sequence ID" value="CAG9280198.1"/>
    <property type="molecule type" value="Genomic_DNA"/>
</dbReference>
<evidence type="ECO:0000256" key="1">
    <source>
        <dbReference type="SAM" id="MobiDB-lite"/>
    </source>
</evidence>
<feature type="region of interest" description="Disordered" evidence="1">
    <location>
        <begin position="476"/>
        <end position="555"/>
    </location>
</feature>
<protein>
    <recommendedName>
        <fullName evidence="6">SnoaL-like domain-containing protein</fullName>
    </recommendedName>
</protein>
<dbReference type="PANTHER" id="PTHR34957">
    <property type="entry name" value="NUCLEAR TRANSPORT FACTOR 2 (NTF2) FAMILY PROTEIN"/>
    <property type="match status" value="1"/>
</dbReference>
<keyword evidence="2" id="KW-0472">Membrane</keyword>
<organism evidence="5">
    <name type="scientific">Phaeodactylum tricornutum</name>
    <name type="common">Diatom</name>
    <dbReference type="NCBI Taxonomy" id="2850"/>
    <lineage>
        <taxon>Eukaryota</taxon>
        <taxon>Sar</taxon>
        <taxon>Stramenopiles</taxon>
        <taxon>Ochrophyta</taxon>
        <taxon>Bacillariophyta</taxon>
        <taxon>Bacillariophyceae</taxon>
        <taxon>Bacillariophycidae</taxon>
        <taxon>Naviculales</taxon>
        <taxon>Phaeodactylaceae</taxon>
        <taxon>Phaeodactylum</taxon>
    </lineage>
</organism>
<dbReference type="Pfam" id="PF02151">
    <property type="entry name" value="UVR"/>
    <property type="match status" value="1"/>
</dbReference>
<gene>
    <name evidence="5" type="ORF">PTTT1_LOCUS12523</name>
</gene>
<accession>A0A8J9T1V0</accession>
<name>A0A8J9T1V0_PHATR</name>
<feature type="compositionally biased region" description="Low complexity" evidence="1">
    <location>
        <begin position="536"/>
        <end position="550"/>
    </location>
</feature>
<feature type="transmembrane region" description="Helical" evidence="2">
    <location>
        <begin position="12"/>
        <end position="32"/>
    </location>
</feature>
<feature type="compositionally biased region" description="Acidic residues" evidence="1">
    <location>
        <begin position="502"/>
        <end position="521"/>
    </location>
</feature>
<dbReference type="Proteomes" id="UP000836788">
    <property type="component" value="Chromosome 13"/>
</dbReference>
<evidence type="ECO:0008006" key="6">
    <source>
        <dbReference type="Google" id="ProtNLM"/>
    </source>
</evidence>
<keyword evidence="2" id="KW-1133">Transmembrane helix</keyword>
<feature type="domain" description="UVR" evidence="3">
    <location>
        <begin position="207"/>
        <end position="237"/>
    </location>
</feature>
<keyword evidence="2" id="KW-0812">Transmembrane</keyword>
<dbReference type="InterPro" id="IPR001943">
    <property type="entry name" value="UVR_dom"/>
</dbReference>
<dbReference type="PANTHER" id="PTHR34957:SF1">
    <property type="entry name" value="NUCLEAR TRANSPORT FACTOR 2 (NTF2) FAMILY PROTEIN"/>
    <property type="match status" value="1"/>
</dbReference>
<sequence length="638" mass="69539">MKQSTAILPHCSVVLVLLLSTVNIFGTVVVAWNSAMVAYRYNANQCHHQLSGLPSLTRLPLTPLRAASANCAAPTMGAVGSQTALRMLRSSNDDDGNGENDDFAESEGESPFSPVPQNRHNTRHLPEESEILGNEEDASPSSQTLESLQRNITATVDQKIRVAQAQAEIDRILKGPDAPFDTETELKKVKSIAPPVAESLLAQELDEKASQMEQDLYQAVKQQDYGKAATLKQEISQAHIDDCGAVLQVNAAFYRAFSEKNLGAMEALWLHDGTSTCIHPSHKPLVGSKAVLHSWKRMFRSSDGSFQRNWMEPHDIRLTVKGASTAIVTCDEHVYARRFVRGQKRQTELINKLTATNIFRKVNGRWMLTYHHASWHADSEAAKNALRGGGAGGATLRSGNSKARKSARSSRSNQEDDNDDDASIGMDGILGMNDFGPLLGSSHDKKGEGDKKPVKRIVMGSLSDIFNGNLGDILGNDESNDGNGDDANNESGAIIRFSRIDNDDDEDDDDDDDEEEDEEGSETVSIIKKWGDSTETEGSGSSNKGSNGEGSEPKDALRQNCITALRKLCDQGSISPKQKRVLLTDIITCSAKGEFSMVEVAYELLCGEGEDKEVAEEEFADQCRVFAHSLPESPVQQS</sequence>
<evidence type="ECO:0000256" key="2">
    <source>
        <dbReference type="SAM" id="Phobius"/>
    </source>
</evidence>
<feature type="region of interest" description="Disordered" evidence="1">
    <location>
        <begin position="89"/>
        <end position="121"/>
    </location>
</feature>
<dbReference type="Gene3D" id="3.10.450.50">
    <property type="match status" value="1"/>
</dbReference>
<feature type="region of interest" description="Disordered" evidence="1">
    <location>
        <begin position="386"/>
        <end position="427"/>
    </location>
</feature>
<evidence type="ECO:0000259" key="3">
    <source>
        <dbReference type="Pfam" id="PF02151"/>
    </source>
</evidence>
<feature type="compositionally biased region" description="Acidic residues" evidence="1">
    <location>
        <begin position="478"/>
        <end position="488"/>
    </location>
</feature>
<dbReference type="SUPFAM" id="SSF54427">
    <property type="entry name" value="NTF2-like"/>
    <property type="match status" value="1"/>
</dbReference>
<dbReference type="Pfam" id="PF13474">
    <property type="entry name" value="SnoaL_3"/>
    <property type="match status" value="1"/>
</dbReference>
<proteinExistence type="predicted"/>
<evidence type="ECO:0000259" key="4">
    <source>
        <dbReference type="Pfam" id="PF13474"/>
    </source>
</evidence>
<feature type="compositionally biased region" description="Acidic residues" evidence="1">
    <location>
        <begin position="93"/>
        <end position="108"/>
    </location>
</feature>
<reference evidence="5" key="1">
    <citation type="submission" date="2022-02" db="EMBL/GenBank/DDBJ databases">
        <authorList>
            <person name="Giguere J D."/>
        </authorList>
    </citation>
    <scope>NUCLEOTIDE SEQUENCE</scope>
    <source>
        <strain evidence="5">CCAP 1055/1</strain>
    </source>
</reference>